<dbReference type="GO" id="GO:0046872">
    <property type="term" value="F:metal ion binding"/>
    <property type="evidence" value="ECO:0007669"/>
    <property type="project" value="UniProtKB-KW"/>
</dbReference>
<feature type="binding site" evidence="12">
    <location>
        <position position="20"/>
    </location>
    <ligand>
        <name>a divalent metal cation</name>
        <dbReference type="ChEBI" id="CHEBI:60240"/>
    </ligand>
</feature>
<evidence type="ECO:0000313" key="15">
    <source>
        <dbReference type="EMBL" id="AKQ03593.1"/>
    </source>
</evidence>
<evidence type="ECO:0000256" key="13">
    <source>
        <dbReference type="RuleBase" id="RU003515"/>
    </source>
</evidence>
<keyword evidence="11" id="KW-0460">Magnesium</keyword>
<dbReference type="GO" id="GO:0006298">
    <property type="term" value="P:mismatch repair"/>
    <property type="evidence" value="ECO:0007669"/>
    <property type="project" value="TreeGrafter"/>
</dbReference>
<dbReference type="NCBIfam" id="TIGR00716">
    <property type="entry name" value="rnhC"/>
    <property type="match status" value="1"/>
</dbReference>
<evidence type="ECO:0000256" key="2">
    <source>
        <dbReference type="ARBA" id="ARBA00001946"/>
    </source>
</evidence>
<comment type="catalytic activity">
    <reaction evidence="1 12 13">
        <text>Endonucleolytic cleavage to 5'-phosphomonoester.</text>
        <dbReference type="EC" id="3.1.26.4"/>
    </reaction>
</comment>
<dbReference type="EC" id="3.1.26.4" evidence="13"/>
<dbReference type="SUPFAM" id="SSF53098">
    <property type="entry name" value="Ribonuclease H-like"/>
    <property type="match status" value="1"/>
</dbReference>
<evidence type="ECO:0000256" key="1">
    <source>
        <dbReference type="ARBA" id="ARBA00000077"/>
    </source>
</evidence>
<dbReference type="CDD" id="cd06590">
    <property type="entry name" value="RNase_HII_bacteria_HIII_like"/>
    <property type="match status" value="1"/>
</dbReference>
<dbReference type="GO" id="GO:0043137">
    <property type="term" value="P:DNA replication, removal of RNA primer"/>
    <property type="evidence" value="ECO:0007669"/>
    <property type="project" value="TreeGrafter"/>
</dbReference>
<dbReference type="InterPro" id="IPR036397">
    <property type="entry name" value="RNaseH_sf"/>
</dbReference>
<evidence type="ECO:0000256" key="8">
    <source>
        <dbReference type="ARBA" id="ARBA00022723"/>
    </source>
</evidence>
<evidence type="ECO:0000256" key="11">
    <source>
        <dbReference type="ARBA" id="ARBA00022842"/>
    </source>
</evidence>
<comment type="similarity">
    <text evidence="5">Belongs to the RNase HII family. RnhC subfamily.</text>
</comment>
<dbReference type="GO" id="GO:0032299">
    <property type="term" value="C:ribonuclease H2 complex"/>
    <property type="evidence" value="ECO:0007669"/>
    <property type="project" value="TreeGrafter"/>
</dbReference>
<feature type="domain" description="RNase H type-2" evidence="14">
    <location>
        <begin position="14"/>
        <end position="225"/>
    </location>
</feature>
<dbReference type="InterPro" id="IPR012337">
    <property type="entry name" value="RNaseH-like_sf"/>
</dbReference>
<comment type="subcellular location">
    <subcellularLocation>
        <location evidence="4">Cytoplasm</location>
    </subcellularLocation>
</comment>
<accession>A0A0H4T6Z3</accession>
<feature type="binding site" evidence="12">
    <location>
        <position position="122"/>
    </location>
    <ligand>
        <name>a divalent metal cation</name>
        <dbReference type="ChEBI" id="CHEBI:60240"/>
    </ligand>
</feature>
<evidence type="ECO:0000256" key="10">
    <source>
        <dbReference type="ARBA" id="ARBA00022801"/>
    </source>
</evidence>
<comment type="cofactor">
    <cofactor evidence="12">
        <name>Mn(2+)</name>
        <dbReference type="ChEBI" id="CHEBI:29035"/>
    </cofactor>
    <cofactor evidence="12">
        <name>Mg(2+)</name>
        <dbReference type="ChEBI" id="CHEBI:18420"/>
    </cofactor>
    <text evidence="12">Manganese or magnesium. Binds 1 divalent metal ion per monomer in the absence of substrate. May bind a second metal ion after substrate binding.</text>
</comment>
<keyword evidence="9 12" id="KW-0255">Endonuclease</keyword>
<proteinExistence type="inferred from homology"/>
<dbReference type="GO" id="GO:0004523">
    <property type="term" value="F:RNA-DNA hybrid ribonuclease activity"/>
    <property type="evidence" value="ECO:0007669"/>
    <property type="project" value="UniProtKB-UniRule"/>
</dbReference>
<keyword evidence="8 12" id="KW-0479">Metal-binding</keyword>
<evidence type="ECO:0000256" key="9">
    <source>
        <dbReference type="ARBA" id="ARBA00022759"/>
    </source>
</evidence>
<evidence type="ECO:0000256" key="6">
    <source>
        <dbReference type="ARBA" id="ARBA00022490"/>
    </source>
</evidence>
<dbReference type="InterPro" id="IPR024567">
    <property type="entry name" value="RNase_HII/HIII_dom"/>
</dbReference>
<evidence type="ECO:0000256" key="12">
    <source>
        <dbReference type="PROSITE-ProRule" id="PRU01319"/>
    </source>
</evidence>
<comment type="function">
    <text evidence="3 13">Endonuclease that specifically degrades the RNA of RNA-DNA hybrids.</text>
</comment>
<reference evidence="15" key="1">
    <citation type="journal article" date="2015" name="ISME J.">
        <title>Aquifer environment selects for microbial species cohorts in sediment and groundwater.</title>
        <authorList>
            <person name="Hug L.A."/>
            <person name="Thomas B.C."/>
            <person name="Brown C.T."/>
            <person name="Frischkorn K.R."/>
            <person name="Williams K.H."/>
            <person name="Tringe S.G."/>
            <person name="Banfield J.F."/>
        </authorList>
    </citation>
    <scope>NUCLEOTIDE SEQUENCE</scope>
</reference>
<evidence type="ECO:0000256" key="7">
    <source>
        <dbReference type="ARBA" id="ARBA00022722"/>
    </source>
</evidence>
<keyword evidence="6" id="KW-0963">Cytoplasm</keyword>
<organism evidence="15">
    <name type="scientific">uncultured candidate division Zixibacteria bacterium Rifle_16ft_4_minimus_38126</name>
    <dbReference type="NCBI Taxonomy" id="1665171"/>
    <lineage>
        <taxon>Bacteria</taxon>
        <taxon>Pseudomonadati</taxon>
    </lineage>
</organism>
<evidence type="ECO:0000256" key="5">
    <source>
        <dbReference type="ARBA" id="ARBA00008378"/>
    </source>
</evidence>
<dbReference type="GO" id="GO:0003723">
    <property type="term" value="F:RNA binding"/>
    <property type="evidence" value="ECO:0007669"/>
    <property type="project" value="UniProtKB-UniRule"/>
</dbReference>
<sequence>MSRQTLDLFAPLTQSWIGTDEAGKGDYFGPLVVAGFLNYPGLSLKLQQIKVRDSKKIADSIILSLSQELKNVSRCSVVTIGPSKYNELFTKMKNLNRILAWGHARAIEDILKKVECTRVVSDKFGDEGYIKRALMEKGKRVQLIQRTKAEDDLAVAAASILARAEFLRRLKKLSEEIGIELPKGASEKVDQVARQIVLHKGKEVLSQVAKLHFKNSQRVLCTKNS</sequence>
<evidence type="ECO:0000256" key="3">
    <source>
        <dbReference type="ARBA" id="ARBA00004065"/>
    </source>
</evidence>
<evidence type="ECO:0000256" key="4">
    <source>
        <dbReference type="ARBA" id="ARBA00004496"/>
    </source>
</evidence>
<comment type="cofactor">
    <cofactor evidence="2">
        <name>Mg(2+)</name>
        <dbReference type="ChEBI" id="CHEBI:18420"/>
    </cofactor>
</comment>
<dbReference type="PANTHER" id="PTHR10954:SF23">
    <property type="entry name" value="RIBONUCLEASE"/>
    <property type="match status" value="1"/>
</dbReference>
<keyword evidence="10 12" id="KW-0378">Hydrolase</keyword>
<protein>
    <recommendedName>
        <fullName evidence="13">Ribonuclease</fullName>
        <ecNumber evidence="13">3.1.26.4</ecNumber>
    </recommendedName>
</protein>
<dbReference type="AlphaFoldDB" id="A0A0H4T6Z3"/>
<dbReference type="GO" id="GO:0005737">
    <property type="term" value="C:cytoplasm"/>
    <property type="evidence" value="ECO:0007669"/>
    <property type="project" value="UniProtKB-SubCell"/>
</dbReference>
<name>A0A0H4T6Z3_UNCZI</name>
<keyword evidence="7 12" id="KW-0540">Nuclease</keyword>
<dbReference type="Pfam" id="PF01351">
    <property type="entry name" value="RNase_HII"/>
    <property type="match status" value="1"/>
</dbReference>
<dbReference type="Gene3D" id="3.30.420.10">
    <property type="entry name" value="Ribonuclease H-like superfamily/Ribonuclease H"/>
    <property type="match status" value="1"/>
</dbReference>
<feature type="binding site" evidence="12">
    <location>
        <position position="21"/>
    </location>
    <ligand>
        <name>a divalent metal cation</name>
        <dbReference type="ChEBI" id="CHEBI:60240"/>
    </ligand>
</feature>
<dbReference type="InterPro" id="IPR001352">
    <property type="entry name" value="RNase_HII/HIII"/>
</dbReference>
<dbReference type="EMBL" id="KT007017">
    <property type="protein sequence ID" value="AKQ03593.1"/>
    <property type="molecule type" value="Genomic_DNA"/>
</dbReference>
<gene>
    <name evidence="15" type="primary">rnhC</name>
</gene>
<evidence type="ECO:0000259" key="14">
    <source>
        <dbReference type="PROSITE" id="PS51975"/>
    </source>
</evidence>
<dbReference type="PANTHER" id="PTHR10954">
    <property type="entry name" value="RIBONUCLEASE H2 SUBUNIT A"/>
    <property type="match status" value="1"/>
</dbReference>
<dbReference type="InterPro" id="IPR004641">
    <property type="entry name" value="RNase_HIII"/>
</dbReference>
<dbReference type="PROSITE" id="PS51975">
    <property type="entry name" value="RNASE_H_2"/>
    <property type="match status" value="1"/>
</dbReference>